<keyword evidence="2" id="KW-1185">Reference proteome</keyword>
<dbReference type="EMBL" id="JAMKPW020000010">
    <property type="protein sequence ID" value="KAK8214701.1"/>
    <property type="molecule type" value="Genomic_DNA"/>
</dbReference>
<reference evidence="1" key="1">
    <citation type="submission" date="2024-02" db="EMBL/GenBank/DDBJ databases">
        <title>Metagenome Assembled Genome of Zalaria obscura JY119.</title>
        <authorList>
            <person name="Vighnesh L."/>
            <person name="Jagadeeshwari U."/>
            <person name="Venkata Ramana C."/>
            <person name="Sasikala C."/>
        </authorList>
    </citation>
    <scope>NUCLEOTIDE SEQUENCE</scope>
    <source>
        <strain evidence="1">JY119</strain>
    </source>
</reference>
<gene>
    <name evidence="1" type="ORF">M8818_002281</name>
</gene>
<dbReference type="Proteomes" id="UP001320706">
    <property type="component" value="Unassembled WGS sequence"/>
</dbReference>
<sequence length="552" mass="61192">MAPTPGILYVTMEPKPSLSTAAFHDWYNNEHGPLRLRLPFVQNGFRYRATDLDGPGKGMHEWMAVYDLTDTQDLTRDAYMALRGPPVQSQRERDLRPHVDIDRRTFDLIKSWESQEFRKLEAVQAKQENVLVSVCLKLKEGVSPEELDRWYDEEHVDMLMKVPGWLRTRRFLTSPVDGKSEMEYLALHEYKPENGLGSSDEFEAATSTPWAKQMTGEKAASLRRRVYSLYYTFGPAPRDISVLTSADLKPWDAPAIRTKSVPSRSGGFIESYITTADGAELAYRLEGSPSPDVPVIVLSNAILTHWSIWDEVVAAFLSTPTGSNHRILRYQTRGRTALVGNEPVTIDLLASDLIALLDALRVPRVAAAVGVSLGGATVLKAAIDHPDRIARVLCCDSNSRAPATNKQAWQDRVAMAEKEGMKSASGEAVVGKELAEVTTRRWFADSSYDGAELEKKAQAVADMVAHNSLQGFRKGCQALWEYDFSDKMGSFKGEKGMFLAGREDGVLPKTMKGMAESLGDGKAELVVVDGAGHLPMVERPQEVMKAIEKLLA</sequence>
<comment type="caution">
    <text evidence="1">The sequence shown here is derived from an EMBL/GenBank/DDBJ whole genome shotgun (WGS) entry which is preliminary data.</text>
</comment>
<organism evidence="1 2">
    <name type="scientific">Zalaria obscura</name>
    <dbReference type="NCBI Taxonomy" id="2024903"/>
    <lineage>
        <taxon>Eukaryota</taxon>
        <taxon>Fungi</taxon>
        <taxon>Dikarya</taxon>
        <taxon>Ascomycota</taxon>
        <taxon>Pezizomycotina</taxon>
        <taxon>Dothideomycetes</taxon>
        <taxon>Dothideomycetidae</taxon>
        <taxon>Dothideales</taxon>
        <taxon>Zalariaceae</taxon>
        <taxon>Zalaria</taxon>
    </lineage>
</organism>
<evidence type="ECO:0000313" key="2">
    <source>
        <dbReference type="Proteomes" id="UP001320706"/>
    </source>
</evidence>
<protein>
    <submittedName>
        <fullName evidence="1">Uncharacterized protein</fullName>
    </submittedName>
</protein>
<evidence type="ECO:0000313" key="1">
    <source>
        <dbReference type="EMBL" id="KAK8214701.1"/>
    </source>
</evidence>
<accession>A0ACC3SJ98</accession>
<proteinExistence type="predicted"/>
<name>A0ACC3SJ98_9PEZI</name>